<dbReference type="CDD" id="cd03789">
    <property type="entry name" value="GT9_LPS_heptosyltransferase"/>
    <property type="match status" value="1"/>
</dbReference>
<reference evidence="3 4" key="1">
    <citation type="submission" date="2021-07" db="EMBL/GenBank/DDBJ databases">
        <title>Paraburkholderia edwinii protects Aspergillus sp. from phenazines by acting as a toxin sponge.</title>
        <authorList>
            <person name="Dahlstrom K.M."/>
            <person name="Newman D.K."/>
        </authorList>
    </citation>
    <scope>NUCLEOTIDE SEQUENCE [LARGE SCALE GENOMIC DNA]</scope>
    <source>
        <strain evidence="3 4">Pe01</strain>
    </source>
</reference>
<dbReference type="EMBL" id="CP080095">
    <property type="protein sequence ID" value="QYD67010.1"/>
    <property type="molecule type" value="Genomic_DNA"/>
</dbReference>
<keyword evidence="1" id="KW-0328">Glycosyltransferase</keyword>
<keyword evidence="2" id="KW-0808">Transferase</keyword>
<dbReference type="SUPFAM" id="SSF53756">
    <property type="entry name" value="UDP-Glycosyltransferase/glycogen phosphorylase"/>
    <property type="match status" value="1"/>
</dbReference>
<dbReference type="RefSeq" id="WP_219796004.1">
    <property type="nucleotide sequence ID" value="NZ_CP080095.1"/>
</dbReference>
<evidence type="ECO:0000256" key="2">
    <source>
        <dbReference type="ARBA" id="ARBA00022679"/>
    </source>
</evidence>
<dbReference type="PANTHER" id="PTHR30160:SF1">
    <property type="entry name" value="LIPOPOLYSACCHARIDE 1,2-N-ACETYLGLUCOSAMINETRANSFERASE-RELATED"/>
    <property type="match status" value="1"/>
</dbReference>
<sequence>MKSLSALAKPITAHARLTAAKPLDAWGADVKRILCVRTDNLGDVLMTTPALHALRSAAPGRRLTLLTSSAGCALAPFLPDVDDVIRYDAPWAGHRSSTSIASDLAMHAQLKMRGFDAAAIFTVYSQNPLGAATLCYLSGIERRLARCRENPYALISDWVPEHEPEQGTQHEVLRQLSLVNAIGAHTDDTRMRMIVTDAARIALDTALGTCGIDATQPFIVMHPGATAESRRYPAERFGGAAARLIGETGMNVLVTGSAGEAALAHTLRASAPPACRPWIHDLTGALDLGAFAALIERTRVLISNNSGPVHIASALGTPVVDLYALTNPQHAPWQTPHRVLFHDVECRWCYRSVCPYGHHACLLGVETRDVVDATLDLLDEIRSRAVPQPEDDEPQRLAQ</sequence>
<evidence type="ECO:0000313" key="3">
    <source>
        <dbReference type="EMBL" id="QYD67010.1"/>
    </source>
</evidence>
<evidence type="ECO:0000256" key="1">
    <source>
        <dbReference type="ARBA" id="ARBA00022676"/>
    </source>
</evidence>
<dbReference type="Proteomes" id="UP000826462">
    <property type="component" value="Chromosome 1"/>
</dbReference>
<gene>
    <name evidence="3" type="ORF">KZJ38_11345</name>
</gene>
<keyword evidence="4" id="KW-1185">Reference proteome</keyword>
<name>A0ABX8UIB8_9BURK</name>
<dbReference type="InterPro" id="IPR051199">
    <property type="entry name" value="LPS_LOS_Heptosyltrfase"/>
</dbReference>
<dbReference type="Gene3D" id="3.40.50.2000">
    <property type="entry name" value="Glycogen Phosphorylase B"/>
    <property type="match status" value="2"/>
</dbReference>
<dbReference type="PANTHER" id="PTHR30160">
    <property type="entry name" value="TETRAACYLDISACCHARIDE 4'-KINASE-RELATED"/>
    <property type="match status" value="1"/>
</dbReference>
<evidence type="ECO:0000313" key="4">
    <source>
        <dbReference type="Proteomes" id="UP000826462"/>
    </source>
</evidence>
<organism evidence="3 4">
    <name type="scientific">Paraburkholderia edwinii</name>
    <dbReference type="NCBI Taxonomy" id="2861782"/>
    <lineage>
        <taxon>Bacteria</taxon>
        <taxon>Pseudomonadati</taxon>
        <taxon>Pseudomonadota</taxon>
        <taxon>Betaproteobacteria</taxon>
        <taxon>Burkholderiales</taxon>
        <taxon>Burkholderiaceae</taxon>
        <taxon>Paraburkholderia</taxon>
    </lineage>
</organism>
<accession>A0ABX8UIB8</accession>
<dbReference type="InterPro" id="IPR002201">
    <property type="entry name" value="Glyco_trans_9"/>
</dbReference>
<protein>
    <submittedName>
        <fullName evidence="3">Glycosyltransferase family 9 protein</fullName>
    </submittedName>
</protein>
<proteinExistence type="predicted"/>
<dbReference type="Pfam" id="PF01075">
    <property type="entry name" value="Glyco_transf_9"/>
    <property type="match status" value="1"/>
</dbReference>